<accession>A0A9D2SHH0</accession>
<dbReference type="EMBL" id="DWWT01000021">
    <property type="protein sequence ID" value="HJC05542.1"/>
    <property type="molecule type" value="Genomic_DNA"/>
</dbReference>
<dbReference type="InterPro" id="IPR037523">
    <property type="entry name" value="VOC_core"/>
</dbReference>
<dbReference type="Proteomes" id="UP000823910">
    <property type="component" value="Unassembled WGS sequence"/>
</dbReference>
<dbReference type="SUPFAM" id="SSF54593">
    <property type="entry name" value="Glyoxalase/Bleomycin resistance protein/Dihydroxybiphenyl dioxygenase"/>
    <property type="match status" value="1"/>
</dbReference>
<evidence type="ECO:0000313" key="2">
    <source>
        <dbReference type="EMBL" id="HJC05542.1"/>
    </source>
</evidence>
<reference evidence="2" key="2">
    <citation type="submission" date="2021-04" db="EMBL/GenBank/DDBJ databases">
        <authorList>
            <person name="Gilroy R."/>
        </authorList>
    </citation>
    <scope>NUCLEOTIDE SEQUENCE</scope>
    <source>
        <strain evidence="2">CHK180-15479</strain>
    </source>
</reference>
<dbReference type="AlphaFoldDB" id="A0A9D2SHH0"/>
<feature type="domain" description="VOC" evidence="1">
    <location>
        <begin position="7"/>
        <end position="118"/>
    </location>
</feature>
<name>A0A9D2SHH0_9FIRM</name>
<protein>
    <submittedName>
        <fullName evidence="2">VOC family protein</fullName>
    </submittedName>
</protein>
<gene>
    <name evidence="2" type="ORF">H9704_05230</name>
</gene>
<dbReference type="InterPro" id="IPR029068">
    <property type="entry name" value="Glyas_Bleomycin-R_OHBP_Dase"/>
</dbReference>
<reference evidence="2" key="1">
    <citation type="journal article" date="2021" name="PeerJ">
        <title>Extensive microbial diversity within the chicken gut microbiome revealed by metagenomics and culture.</title>
        <authorList>
            <person name="Gilroy R."/>
            <person name="Ravi A."/>
            <person name="Getino M."/>
            <person name="Pursley I."/>
            <person name="Horton D.L."/>
            <person name="Alikhan N.F."/>
            <person name="Baker D."/>
            <person name="Gharbi K."/>
            <person name="Hall N."/>
            <person name="Watson M."/>
            <person name="Adriaenssens E.M."/>
            <person name="Foster-Nyarko E."/>
            <person name="Jarju S."/>
            <person name="Secka A."/>
            <person name="Antonio M."/>
            <person name="Oren A."/>
            <person name="Chaudhuri R.R."/>
            <person name="La Ragione R."/>
            <person name="Hildebrand F."/>
            <person name="Pallen M.J."/>
        </authorList>
    </citation>
    <scope>NUCLEOTIDE SEQUENCE</scope>
    <source>
        <strain evidence="2">CHK180-15479</strain>
    </source>
</reference>
<evidence type="ECO:0000259" key="1">
    <source>
        <dbReference type="PROSITE" id="PS51819"/>
    </source>
</evidence>
<comment type="caution">
    <text evidence="2">The sequence shown here is derived from an EMBL/GenBank/DDBJ whole genome shotgun (WGS) entry which is preliminary data.</text>
</comment>
<evidence type="ECO:0000313" key="3">
    <source>
        <dbReference type="Proteomes" id="UP000823910"/>
    </source>
</evidence>
<dbReference type="Gene3D" id="3.10.180.10">
    <property type="entry name" value="2,3-Dihydroxybiphenyl 1,2-Dioxygenase, domain 1"/>
    <property type="match status" value="1"/>
</dbReference>
<organism evidence="2 3">
    <name type="scientific">Candidatus Enterocloster excrementipullorum</name>
    <dbReference type="NCBI Taxonomy" id="2838559"/>
    <lineage>
        <taxon>Bacteria</taxon>
        <taxon>Bacillati</taxon>
        <taxon>Bacillota</taxon>
        <taxon>Clostridia</taxon>
        <taxon>Lachnospirales</taxon>
        <taxon>Lachnospiraceae</taxon>
        <taxon>Enterocloster</taxon>
    </lineage>
</organism>
<dbReference type="PROSITE" id="PS51819">
    <property type="entry name" value="VOC"/>
    <property type="match status" value="1"/>
</dbReference>
<sequence>MEGLTFAFAHVGVNAEHKEEAVRFLDFCRNILGLDAEPTPISHMVGDGKMELMNEGGRGRLGHIGFYTDNMDRAIAYLKEKGYEVDYSTARYEADGKTLMLIYLKEEMNGFAIHLTTRK</sequence>
<proteinExistence type="predicted"/>